<dbReference type="RefSeq" id="WP_146902891.1">
    <property type="nucleotide sequence ID" value="NZ_BJYS01000041.1"/>
</dbReference>
<dbReference type="AlphaFoldDB" id="A0A512B3M8"/>
<comment type="caution">
    <text evidence="1">The sequence shown here is derived from an EMBL/GenBank/DDBJ whole genome shotgun (WGS) entry which is preliminary data.</text>
</comment>
<dbReference type="EMBL" id="BJYS01000041">
    <property type="protein sequence ID" value="GEO06566.1"/>
    <property type="molecule type" value="Genomic_DNA"/>
</dbReference>
<dbReference type="Proteomes" id="UP000321532">
    <property type="component" value="Unassembled WGS sequence"/>
</dbReference>
<dbReference type="NCBIfam" id="TIGR02436">
    <property type="entry name" value="four helix bundle protein"/>
    <property type="match status" value="1"/>
</dbReference>
<dbReference type="InterPro" id="IPR012657">
    <property type="entry name" value="23S_rRNA-intervening_sequence"/>
</dbReference>
<organism evidence="1 2">
    <name type="scientific">Adhaeribacter aerolatus</name>
    <dbReference type="NCBI Taxonomy" id="670289"/>
    <lineage>
        <taxon>Bacteria</taxon>
        <taxon>Pseudomonadati</taxon>
        <taxon>Bacteroidota</taxon>
        <taxon>Cytophagia</taxon>
        <taxon>Cytophagales</taxon>
        <taxon>Hymenobacteraceae</taxon>
        <taxon>Adhaeribacter</taxon>
    </lineage>
</organism>
<evidence type="ECO:0000313" key="1">
    <source>
        <dbReference type="EMBL" id="GEO06566.1"/>
    </source>
</evidence>
<dbReference type="Gene3D" id="1.20.1440.60">
    <property type="entry name" value="23S rRNA-intervening sequence"/>
    <property type="match status" value="1"/>
</dbReference>
<name>A0A512B3M8_9BACT</name>
<evidence type="ECO:0000313" key="2">
    <source>
        <dbReference type="Proteomes" id="UP000321532"/>
    </source>
</evidence>
<dbReference type="PANTHER" id="PTHR38471">
    <property type="entry name" value="FOUR HELIX BUNDLE PROTEIN"/>
    <property type="match status" value="1"/>
</dbReference>
<dbReference type="Pfam" id="PF05635">
    <property type="entry name" value="23S_rRNA_IVP"/>
    <property type="match status" value="1"/>
</dbReference>
<proteinExistence type="predicted"/>
<sequence length="119" mass="13537">MKNFKDLLIWQRSHQLTLNIYKTSASFPAEKKFGLTSQIRRASASIPTNIAEGSGRQSYAEFHRFLTIAMGSASELEYQLLLSKDLSYLSDSSFSLLNNELMEIKKMLNSYIQKVKSSC</sequence>
<dbReference type="PANTHER" id="PTHR38471:SF2">
    <property type="entry name" value="FOUR HELIX BUNDLE PROTEIN"/>
    <property type="match status" value="1"/>
</dbReference>
<protein>
    <submittedName>
        <fullName evidence="1">Four helix bundle protein</fullName>
    </submittedName>
</protein>
<keyword evidence="2" id="KW-1185">Reference proteome</keyword>
<reference evidence="1 2" key="1">
    <citation type="submission" date="2019-07" db="EMBL/GenBank/DDBJ databases">
        <title>Whole genome shotgun sequence of Adhaeribacter aerolatus NBRC 106133.</title>
        <authorList>
            <person name="Hosoyama A."/>
            <person name="Uohara A."/>
            <person name="Ohji S."/>
            <person name="Ichikawa N."/>
        </authorList>
    </citation>
    <scope>NUCLEOTIDE SEQUENCE [LARGE SCALE GENOMIC DNA]</scope>
    <source>
        <strain evidence="1 2">NBRC 106133</strain>
    </source>
</reference>
<accession>A0A512B3M8</accession>
<dbReference type="CDD" id="cd16377">
    <property type="entry name" value="23S_rRNA_IVP_like"/>
    <property type="match status" value="1"/>
</dbReference>
<dbReference type="InterPro" id="IPR036583">
    <property type="entry name" value="23S_rRNA_IVS_sf"/>
</dbReference>
<gene>
    <name evidence="1" type="ORF">AAE02nite_42300</name>
</gene>
<dbReference type="SUPFAM" id="SSF158446">
    <property type="entry name" value="IVS-encoded protein-like"/>
    <property type="match status" value="1"/>
</dbReference>
<dbReference type="OrthoDB" id="9811959at2"/>